<organism evidence="1">
    <name type="scientific">uncultured Caudovirales phage</name>
    <dbReference type="NCBI Taxonomy" id="2100421"/>
    <lineage>
        <taxon>Viruses</taxon>
        <taxon>Duplodnaviria</taxon>
        <taxon>Heunggongvirae</taxon>
        <taxon>Uroviricota</taxon>
        <taxon>Caudoviricetes</taxon>
        <taxon>Peduoviridae</taxon>
        <taxon>Maltschvirus</taxon>
        <taxon>Maltschvirus maltsch</taxon>
    </lineage>
</organism>
<evidence type="ECO:0000313" key="1">
    <source>
        <dbReference type="EMBL" id="CAB4174818.1"/>
    </source>
</evidence>
<gene>
    <name evidence="2" type="ORF">UFOVP1247_44</name>
    <name evidence="1" type="ORF">UFOVP970_84</name>
</gene>
<dbReference type="EMBL" id="LR797195">
    <property type="protein sequence ID" value="CAB4193241.1"/>
    <property type="molecule type" value="Genomic_DNA"/>
</dbReference>
<name>A0A6J5Q090_9CAUD</name>
<sequence length="66" mass="7655">MNKIIKMALQNVVLCRGAHGARESYEYAERMERLIKDILVEKLKAFTVNPETTVEDLNNFITDLEK</sequence>
<proteinExistence type="predicted"/>
<accession>A0A6J5Q090</accession>
<protein>
    <submittedName>
        <fullName evidence="1">Uncharacterized protein</fullName>
    </submittedName>
</protein>
<reference evidence="1" key="1">
    <citation type="submission" date="2020-05" db="EMBL/GenBank/DDBJ databases">
        <authorList>
            <person name="Chiriac C."/>
            <person name="Salcher M."/>
            <person name="Ghai R."/>
            <person name="Kavagutti S V."/>
        </authorList>
    </citation>
    <scope>NUCLEOTIDE SEQUENCE</scope>
</reference>
<evidence type="ECO:0000313" key="2">
    <source>
        <dbReference type="EMBL" id="CAB4193241.1"/>
    </source>
</evidence>
<dbReference type="EMBL" id="LR796916">
    <property type="protein sequence ID" value="CAB4174818.1"/>
    <property type="molecule type" value="Genomic_DNA"/>
</dbReference>